<name>A0A072P5D3_9EURO</name>
<dbReference type="OrthoDB" id="2587356at2759"/>
<sequence length="578" mass="60754">MDKMASSKAETFEDLSQAPAESFEEIEEVHIHAKTIIASVAICFMQFALVSATVGSGALGAVSTGLFGDSSKGPWLNTIILLFGVAGNPLFGQSVDLWGRKWIIVGTSFMGIIGSIIVSCAQNLATLIAGFCVIGISFTSQFCLLAIASEILPRSHRGVGQVALSASTGFALISGALACGALTRGGHADNYRIFFYYVAALYVVATLGLAFGYTPPARELQQTLTTRQKVQRLDGVGMFLVSIGATLFCVGLQFSSTSGSWQDGRVLGPFVAGVTLMTVFGIYEWRFKKDGILHHDLFRHRNFALCVIIVGLEGLSFYTTNVFLILESTIVEGTDIFQASLRLAIPCSVASVVLLGIALLLTRFRRIREPLVFGFALLTISPGLMSTITSSSGAGAFIGYPTLGVVGLQFALASVAVGAQFATPPDMIAVTSAVFAAGRSLGGAIGIAVNSALLSNALSSELPKKIAAEVLPLGLEAASLPALISALMANDQQALAAVPGISPTIISAAAQGIKSGYAASFRPAWIASAAFAAAGTIICMFVTNPMKEFTPHIDAPVEAELIELQEKKEALERRRQNC</sequence>
<dbReference type="Pfam" id="PF06609">
    <property type="entry name" value="TRI12"/>
    <property type="match status" value="1"/>
</dbReference>
<evidence type="ECO:0000256" key="6">
    <source>
        <dbReference type="SAM" id="Phobius"/>
    </source>
</evidence>
<evidence type="ECO:0000256" key="3">
    <source>
        <dbReference type="ARBA" id="ARBA00022692"/>
    </source>
</evidence>
<dbReference type="VEuPathDB" id="FungiDB:A1O9_09380"/>
<evidence type="ECO:0000256" key="1">
    <source>
        <dbReference type="ARBA" id="ARBA00004141"/>
    </source>
</evidence>
<keyword evidence="3 6" id="KW-0812">Transmembrane</keyword>
<accession>A0A072P5D3</accession>
<dbReference type="HOGENOM" id="CLU_000960_25_1_1"/>
<keyword evidence="5 6" id="KW-0472">Membrane</keyword>
<feature type="transmembrane region" description="Helical" evidence="6">
    <location>
        <begin position="36"/>
        <end position="62"/>
    </location>
</feature>
<feature type="transmembrane region" description="Helical" evidence="6">
    <location>
        <begin position="235"/>
        <end position="254"/>
    </location>
</feature>
<reference evidence="8 9" key="1">
    <citation type="submission" date="2013-03" db="EMBL/GenBank/DDBJ databases">
        <title>The Genome Sequence of Exophiala aquamarina CBS 119918.</title>
        <authorList>
            <consortium name="The Broad Institute Genomics Platform"/>
            <person name="Cuomo C."/>
            <person name="de Hoog S."/>
            <person name="Gorbushina A."/>
            <person name="Walker B."/>
            <person name="Young S.K."/>
            <person name="Zeng Q."/>
            <person name="Gargeya S."/>
            <person name="Fitzgerald M."/>
            <person name="Haas B."/>
            <person name="Abouelleil A."/>
            <person name="Allen A.W."/>
            <person name="Alvarado L."/>
            <person name="Arachchi H.M."/>
            <person name="Berlin A.M."/>
            <person name="Chapman S.B."/>
            <person name="Gainer-Dewar J."/>
            <person name="Goldberg J."/>
            <person name="Griggs A."/>
            <person name="Gujja S."/>
            <person name="Hansen M."/>
            <person name="Howarth C."/>
            <person name="Imamovic A."/>
            <person name="Ireland A."/>
            <person name="Larimer J."/>
            <person name="McCowan C."/>
            <person name="Murphy C."/>
            <person name="Pearson M."/>
            <person name="Poon T.W."/>
            <person name="Priest M."/>
            <person name="Roberts A."/>
            <person name="Saif S."/>
            <person name="Shea T."/>
            <person name="Sisk P."/>
            <person name="Sykes S."/>
            <person name="Wortman J."/>
            <person name="Nusbaum C."/>
            <person name="Birren B."/>
        </authorList>
    </citation>
    <scope>NUCLEOTIDE SEQUENCE [LARGE SCALE GENOMIC DNA]</scope>
    <source>
        <strain evidence="8 9">CBS 119918</strain>
    </source>
</reference>
<feature type="transmembrane region" description="Helical" evidence="6">
    <location>
        <begin position="303"/>
        <end position="323"/>
    </location>
</feature>
<feature type="transmembrane region" description="Helical" evidence="6">
    <location>
        <begin position="74"/>
        <end position="91"/>
    </location>
</feature>
<dbReference type="InterPro" id="IPR020846">
    <property type="entry name" value="MFS_dom"/>
</dbReference>
<gene>
    <name evidence="8" type="ORF">A1O9_09380</name>
</gene>
<dbReference type="Gene3D" id="1.20.1250.20">
    <property type="entry name" value="MFS general substrate transporter like domains"/>
    <property type="match status" value="1"/>
</dbReference>
<dbReference type="InterPro" id="IPR036259">
    <property type="entry name" value="MFS_trans_sf"/>
</dbReference>
<dbReference type="AlphaFoldDB" id="A0A072P5D3"/>
<evidence type="ECO:0000313" key="9">
    <source>
        <dbReference type="Proteomes" id="UP000027920"/>
    </source>
</evidence>
<keyword evidence="9" id="KW-1185">Reference proteome</keyword>
<dbReference type="PANTHER" id="PTHR23501">
    <property type="entry name" value="MAJOR FACILITATOR SUPERFAMILY"/>
    <property type="match status" value="1"/>
</dbReference>
<dbReference type="Proteomes" id="UP000027920">
    <property type="component" value="Unassembled WGS sequence"/>
</dbReference>
<dbReference type="PANTHER" id="PTHR23501:SF195">
    <property type="entry name" value="PEP5"/>
    <property type="match status" value="1"/>
</dbReference>
<feature type="transmembrane region" description="Helical" evidence="6">
    <location>
        <begin position="266"/>
        <end position="283"/>
    </location>
</feature>
<evidence type="ECO:0000313" key="8">
    <source>
        <dbReference type="EMBL" id="KEF54937.1"/>
    </source>
</evidence>
<dbReference type="GO" id="GO:0005886">
    <property type="term" value="C:plasma membrane"/>
    <property type="evidence" value="ECO:0007669"/>
    <property type="project" value="TreeGrafter"/>
</dbReference>
<dbReference type="EMBL" id="AMGV01000009">
    <property type="protein sequence ID" value="KEF54937.1"/>
    <property type="molecule type" value="Genomic_DNA"/>
</dbReference>
<feature type="transmembrane region" description="Helical" evidence="6">
    <location>
        <begin position="159"/>
        <end position="183"/>
    </location>
</feature>
<proteinExistence type="predicted"/>
<comment type="caution">
    <text evidence="8">The sequence shown here is derived from an EMBL/GenBank/DDBJ whole genome shotgun (WGS) entry which is preliminary data.</text>
</comment>
<dbReference type="InterPro" id="IPR010573">
    <property type="entry name" value="MFS_Str1/Tri12-like"/>
</dbReference>
<keyword evidence="4 6" id="KW-1133">Transmembrane helix</keyword>
<dbReference type="RefSeq" id="XP_013257527.1">
    <property type="nucleotide sequence ID" value="XM_013402073.1"/>
</dbReference>
<evidence type="ECO:0000256" key="4">
    <source>
        <dbReference type="ARBA" id="ARBA00022989"/>
    </source>
</evidence>
<feature type="transmembrane region" description="Helical" evidence="6">
    <location>
        <begin position="195"/>
        <end position="214"/>
    </location>
</feature>
<keyword evidence="2" id="KW-0813">Transport</keyword>
<feature type="transmembrane region" description="Helical" evidence="6">
    <location>
        <begin position="371"/>
        <end position="391"/>
    </location>
</feature>
<comment type="subcellular location">
    <subcellularLocation>
        <location evidence="1">Membrane</location>
        <topology evidence="1">Multi-pass membrane protein</topology>
    </subcellularLocation>
</comment>
<feature type="transmembrane region" description="Helical" evidence="6">
    <location>
        <begin position="127"/>
        <end position="147"/>
    </location>
</feature>
<dbReference type="GO" id="GO:0022857">
    <property type="term" value="F:transmembrane transporter activity"/>
    <property type="evidence" value="ECO:0007669"/>
    <property type="project" value="InterPro"/>
</dbReference>
<feature type="transmembrane region" description="Helical" evidence="6">
    <location>
        <begin position="433"/>
        <end position="454"/>
    </location>
</feature>
<feature type="transmembrane region" description="Helical" evidence="6">
    <location>
        <begin position="397"/>
        <end position="421"/>
    </location>
</feature>
<feature type="transmembrane region" description="Helical" evidence="6">
    <location>
        <begin position="525"/>
        <end position="543"/>
    </location>
</feature>
<feature type="domain" description="Major facilitator superfamily (MFS) profile" evidence="7">
    <location>
        <begin position="36"/>
        <end position="547"/>
    </location>
</feature>
<feature type="transmembrane region" description="Helical" evidence="6">
    <location>
        <begin position="343"/>
        <end position="364"/>
    </location>
</feature>
<evidence type="ECO:0000259" key="7">
    <source>
        <dbReference type="PROSITE" id="PS50850"/>
    </source>
</evidence>
<dbReference type="PROSITE" id="PS50850">
    <property type="entry name" value="MFS"/>
    <property type="match status" value="1"/>
</dbReference>
<dbReference type="SUPFAM" id="SSF103473">
    <property type="entry name" value="MFS general substrate transporter"/>
    <property type="match status" value="1"/>
</dbReference>
<organism evidence="8 9">
    <name type="scientific">Exophiala aquamarina CBS 119918</name>
    <dbReference type="NCBI Taxonomy" id="1182545"/>
    <lineage>
        <taxon>Eukaryota</taxon>
        <taxon>Fungi</taxon>
        <taxon>Dikarya</taxon>
        <taxon>Ascomycota</taxon>
        <taxon>Pezizomycotina</taxon>
        <taxon>Eurotiomycetes</taxon>
        <taxon>Chaetothyriomycetidae</taxon>
        <taxon>Chaetothyriales</taxon>
        <taxon>Herpotrichiellaceae</taxon>
        <taxon>Exophiala</taxon>
    </lineage>
</organism>
<evidence type="ECO:0000256" key="2">
    <source>
        <dbReference type="ARBA" id="ARBA00022448"/>
    </source>
</evidence>
<feature type="transmembrane region" description="Helical" evidence="6">
    <location>
        <begin position="103"/>
        <end position="121"/>
    </location>
</feature>
<evidence type="ECO:0000256" key="5">
    <source>
        <dbReference type="ARBA" id="ARBA00023136"/>
    </source>
</evidence>
<protein>
    <recommendedName>
        <fullName evidence="7">Major facilitator superfamily (MFS) profile domain-containing protein</fullName>
    </recommendedName>
</protein>
<dbReference type="GeneID" id="25284289"/>